<organism evidence="2 3">
    <name type="scientific">Nitrososphaera gargensis (strain Ga9.2)</name>
    <dbReference type="NCBI Taxonomy" id="1237085"/>
    <lineage>
        <taxon>Archaea</taxon>
        <taxon>Nitrososphaerota</taxon>
        <taxon>Nitrososphaeria</taxon>
        <taxon>Nitrososphaerales</taxon>
        <taxon>Nitrososphaeraceae</taxon>
        <taxon>Nitrososphaera</taxon>
    </lineage>
</organism>
<keyword evidence="3" id="KW-1185">Reference proteome</keyword>
<dbReference type="Proteomes" id="UP000008037">
    <property type="component" value="Chromosome"/>
</dbReference>
<accession>K0IKR8</accession>
<protein>
    <submittedName>
        <fullName evidence="2">Zinc finger C2H2 domain-containing protein</fullName>
    </submittedName>
</protein>
<feature type="domain" description="C2H2-type" evidence="1">
    <location>
        <begin position="29"/>
        <end position="54"/>
    </location>
</feature>
<dbReference type="Gene3D" id="3.30.160.60">
    <property type="entry name" value="Classic Zinc Finger"/>
    <property type="match status" value="1"/>
</dbReference>
<name>K0IKR8_NITGG</name>
<dbReference type="SMART" id="SM00355">
    <property type="entry name" value="ZnF_C2H2"/>
    <property type="match status" value="1"/>
</dbReference>
<dbReference type="HOGENOM" id="CLU_3039184_0_0_2"/>
<dbReference type="KEGG" id="nga:Ngar_c30160"/>
<gene>
    <name evidence="2" type="ordered locus">Ngar_c30160</name>
</gene>
<dbReference type="STRING" id="1237085.Ngar_c30160"/>
<dbReference type="PROSITE" id="PS50157">
    <property type="entry name" value="ZINC_FINGER_C2H2_2"/>
    <property type="match status" value="1"/>
</dbReference>
<dbReference type="SUPFAM" id="SSF57667">
    <property type="entry name" value="beta-beta-alpha zinc fingers"/>
    <property type="match status" value="1"/>
</dbReference>
<dbReference type="InterPro" id="IPR036236">
    <property type="entry name" value="Znf_C2H2_sf"/>
</dbReference>
<dbReference type="PROSITE" id="PS00028">
    <property type="entry name" value="ZINC_FINGER_C2H2_1"/>
    <property type="match status" value="1"/>
</dbReference>
<dbReference type="InParanoid" id="K0IKR8"/>
<sequence>MVRIAKRLVRYNVADGRASEKGMQGRMQYSCEKCGKKFGAWKHLRQHKVESHSY</sequence>
<evidence type="ECO:0000259" key="1">
    <source>
        <dbReference type="PROSITE" id="PS50157"/>
    </source>
</evidence>
<dbReference type="EMBL" id="CP002408">
    <property type="protein sequence ID" value="AFU59933.1"/>
    <property type="molecule type" value="Genomic_DNA"/>
</dbReference>
<dbReference type="AlphaFoldDB" id="K0IKR8"/>
<reference evidence="2 3" key="1">
    <citation type="journal article" date="2012" name="Environ. Microbiol.">
        <title>The genome of the ammonia-oxidizing Candidatus Nitrososphaera gargensis: insights into metabolic versatility and environmental adaptations.</title>
        <authorList>
            <person name="Spang A."/>
            <person name="Poehlein A."/>
            <person name="Offre P."/>
            <person name="Zumbragel S."/>
            <person name="Haider S."/>
            <person name="Rychlik N."/>
            <person name="Nowka B."/>
            <person name="Schmeisser C."/>
            <person name="Lebedeva E.V."/>
            <person name="Rattei T."/>
            <person name="Bohm C."/>
            <person name="Schmid M."/>
            <person name="Galushko A."/>
            <person name="Hatzenpichler R."/>
            <person name="Weinmaier T."/>
            <person name="Daniel R."/>
            <person name="Schleper C."/>
            <person name="Spieck E."/>
            <person name="Streit W."/>
            <person name="Wagner M."/>
        </authorList>
    </citation>
    <scope>NUCLEOTIDE SEQUENCE [LARGE SCALE GENOMIC DNA]</scope>
    <source>
        <strain evidence="3">Ga9.2</strain>
    </source>
</reference>
<dbReference type="InterPro" id="IPR013087">
    <property type="entry name" value="Znf_C2H2_type"/>
</dbReference>
<evidence type="ECO:0000313" key="3">
    <source>
        <dbReference type="Proteomes" id="UP000008037"/>
    </source>
</evidence>
<evidence type="ECO:0000313" key="2">
    <source>
        <dbReference type="EMBL" id="AFU59933.1"/>
    </source>
</evidence>
<proteinExistence type="predicted"/>
<dbReference type="BioCyc" id="CNIT1237085:G1324-3016-MONOMER"/>